<dbReference type="Gene3D" id="1.10.260.40">
    <property type="entry name" value="lambda repressor-like DNA-binding domains"/>
    <property type="match status" value="1"/>
</dbReference>
<comment type="caution">
    <text evidence="2">The sequence shown here is derived from an EMBL/GenBank/DDBJ whole genome shotgun (WGS) entry which is preliminary data.</text>
</comment>
<evidence type="ECO:0000313" key="2">
    <source>
        <dbReference type="EMBL" id="TQM01467.1"/>
    </source>
</evidence>
<dbReference type="Pfam" id="PF19054">
    <property type="entry name" value="DUF5753"/>
    <property type="match status" value="1"/>
</dbReference>
<dbReference type="GO" id="GO:0003677">
    <property type="term" value="F:DNA binding"/>
    <property type="evidence" value="ECO:0007669"/>
    <property type="project" value="InterPro"/>
</dbReference>
<dbReference type="Proteomes" id="UP000316096">
    <property type="component" value="Unassembled WGS sequence"/>
</dbReference>
<reference evidence="2 3" key="1">
    <citation type="submission" date="2019-06" db="EMBL/GenBank/DDBJ databases">
        <title>Sequencing the genomes of 1000 actinobacteria strains.</title>
        <authorList>
            <person name="Klenk H.-P."/>
        </authorList>
    </citation>
    <scope>NUCLEOTIDE SEQUENCE [LARGE SCALE GENOMIC DNA]</scope>
    <source>
        <strain evidence="2 3">DSM 102200</strain>
    </source>
</reference>
<feature type="domain" description="HTH cro/C1-type" evidence="1">
    <location>
        <begin position="9"/>
        <end position="45"/>
    </location>
</feature>
<accession>A0A543CWJ0</accession>
<dbReference type="SUPFAM" id="SSF47413">
    <property type="entry name" value="lambda repressor-like DNA-binding domains"/>
    <property type="match status" value="1"/>
</dbReference>
<proteinExistence type="predicted"/>
<dbReference type="InterPro" id="IPR001387">
    <property type="entry name" value="Cro/C1-type_HTH"/>
</dbReference>
<dbReference type="SMART" id="SM00530">
    <property type="entry name" value="HTH_XRE"/>
    <property type="match status" value="1"/>
</dbReference>
<keyword evidence="3" id="KW-1185">Reference proteome</keyword>
<dbReference type="InterPro" id="IPR043917">
    <property type="entry name" value="DUF5753"/>
</dbReference>
<name>A0A543CWJ0_9ACTN</name>
<protein>
    <submittedName>
        <fullName evidence="2">Helix-turn-helix protein</fullName>
    </submittedName>
</protein>
<gene>
    <name evidence="2" type="ORF">FB559_7226</name>
</gene>
<dbReference type="Pfam" id="PF13560">
    <property type="entry name" value="HTH_31"/>
    <property type="match status" value="1"/>
</dbReference>
<evidence type="ECO:0000259" key="1">
    <source>
        <dbReference type="PROSITE" id="PS50943"/>
    </source>
</evidence>
<dbReference type="CDD" id="cd00093">
    <property type="entry name" value="HTH_XRE"/>
    <property type="match status" value="1"/>
</dbReference>
<dbReference type="EMBL" id="VFOZ01000001">
    <property type="protein sequence ID" value="TQM01467.1"/>
    <property type="molecule type" value="Genomic_DNA"/>
</dbReference>
<sequence>MWAWLAHDLRFYRHQRGLSGDSVAKLINCARSSLSRLENGEAKLDEGQAAALDERWQTGGHFGTILWYARLGHDPNWIKQHLDIEAGASVIKVFEALVVPGLLQTPEYAYELIAAGGRPDIDEVLERRMARQAILAREDPPVLWVLLTESVLDWPVGDADVMRKQLAYLLEVSERPNVGIRVVPRSARAYYGLDGSFKIMTGPSGDVAYTESPGGGRLVPSAAEAQSYVLRYDRIGQKALPEDLSRDLIKKVMEATE</sequence>
<dbReference type="AlphaFoldDB" id="A0A543CWJ0"/>
<organism evidence="2 3">
    <name type="scientific">Actinoallomurus bryophytorum</name>
    <dbReference type="NCBI Taxonomy" id="1490222"/>
    <lineage>
        <taxon>Bacteria</taxon>
        <taxon>Bacillati</taxon>
        <taxon>Actinomycetota</taxon>
        <taxon>Actinomycetes</taxon>
        <taxon>Streptosporangiales</taxon>
        <taxon>Thermomonosporaceae</taxon>
        <taxon>Actinoallomurus</taxon>
    </lineage>
</organism>
<dbReference type="PROSITE" id="PS50943">
    <property type="entry name" value="HTH_CROC1"/>
    <property type="match status" value="1"/>
</dbReference>
<evidence type="ECO:0000313" key="3">
    <source>
        <dbReference type="Proteomes" id="UP000316096"/>
    </source>
</evidence>
<dbReference type="InterPro" id="IPR010982">
    <property type="entry name" value="Lambda_DNA-bd_dom_sf"/>
</dbReference>